<dbReference type="AlphaFoldDB" id="A0A3P6S747"/>
<gene>
    <name evidence="1" type="ORF">CGOC_LOCUS2190</name>
</gene>
<protein>
    <recommendedName>
        <fullName evidence="3">Vps16 N-terminal domain-containing protein</fullName>
    </recommendedName>
</protein>
<evidence type="ECO:0008006" key="3">
    <source>
        <dbReference type="Google" id="ProtNLM"/>
    </source>
</evidence>
<dbReference type="Proteomes" id="UP000271889">
    <property type="component" value="Unassembled WGS sequence"/>
</dbReference>
<evidence type="ECO:0000313" key="1">
    <source>
        <dbReference type="EMBL" id="VDK51894.1"/>
    </source>
</evidence>
<evidence type="ECO:0000313" key="2">
    <source>
        <dbReference type="Proteomes" id="UP000271889"/>
    </source>
</evidence>
<accession>A0A3P6S747</accession>
<name>A0A3P6S747_CYLGO</name>
<organism evidence="1 2">
    <name type="scientific">Cylicostephanus goldi</name>
    <name type="common">Nematode worm</name>
    <dbReference type="NCBI Taxonomy" id="71465"/>
    <lineage>
        <taxon>Eukaryota</taxon>
        <taxon>Metazoa</taxon>
        <taxon>Ecdysozoa</taxon>
        <taxon>Nematoda</taxon>
        <taxon>Chromadorea</taxon>
        <taxon>Rhabditida</taxon>
        <taxon>Rhabditina</taxon>
        <taxon>Rhabditomorpha</taxon>
        <taxon>Strongyloidea</taxon>
        <taxon>Strongylidae</taxon>
        <taxon>Cylicostephanus</taxon>
    </lineage>
</organism>
<proteinExistence type="predicted"/>
<reference evidence="1 2" key="1">
    <citation type="submission" date="2018-11" db="EMBL/GenBank/DDBJ databases">
        <authorList>
            <consortium name="Pathogen Informatics"/>
        </authorList>
    </citation>
    <scope>NUCLEOTIDE SEQUENCE [LARGE SCALE GENOMIC DNA]</scope>
</reference>
<sequence>MTSDWVGNRLLLVFGQALYQLVLDDFTETSSSLGPKKLFNLTTGATDAKQLTFDPFKNTAYLLTKNGSLFSLNLSRGHERNLASAVRCLTNQTVTWMTTEFAWNRPSSPKIYALTWNGLVVIDVEENNKCNEVRIDWEKFGDRSCFILPSSAGIQFTVANNGKTGAVVEMSKPPPPNICHGISLPQTRYDVSSFS</sequence>
<dbReference type="OrthoDB" id="65481at2759"/>
<dbReference type="EMBL" id="UYRV01004751">
    <property type="protein sequence ID" value="VDK51894.1"/>
    <property type="molecule type" value="Genomic_DNA"/>
</dbReference>
<keyword evidence="2" id="KW-1185">Reference proteome</keyword>